<feature type="region of interest" description="Disordered" evidence="2">
    <location>
        <begin position="329"/>
        <end position="373"/>
    </location>
</feature>
<accession>A0A6A1VDS0</accession>
<sequence>MTTLPYPDAISAPDLQIWNNAAFDNDESEGSASIKASWANVCDVNRSESLESDCSKENLSPQVVKSPVSAKSTVPIKPLCLNSLKGNLQGKPLKLLLETPVVSNKGYEEKEEKERFCDERKLDSEIEEIEKEISQLSSRLEALRLQKARRNEMNTVERQGRIVLAKFVEPKQSVNNSDLVRNIEEPLLSSAKPKINRRGVSLGPSEIFAAARARQPWKHEITPVQPIQNRRKSCYWKLQDIDELNATKERGKSASVSPKSRKIMSKLQSSRQAATTVGSKRPVKKEDGVLATIQPKKLFKDGEKSLTAKKPLKPGRVVASRYNQIVNQNSANLRLSDGRKRSLPENDKDDTRRVDKRRISSIGGSRGNQRKECRLKKQWETPSEVVVYEGEGNESSESIAEMHDVLPKIRTVRCVNETPRDSGPAKRVAELIRRKSFFCDDEEAEPSFCQALRFEGGDGEEEWLGKPGNRGDL</sequence>
<organism evidence="3 4">
    <name type="scientific">Morella rubra</name>
    <name type="common">Chinese bayberry</name>
    <dbReference type="NCBI Taxonomy" id="262757"/>
    <lineage>
        <taxon>Eukaryota</taxon>
        <taxon>Viridiplantae</taxon>
        <taxon>Streptophyta</taxon>
        <taxon>Embryophyta</taxon>
        <taxon>Tracheophyta</taxon>
        <taxon>Spermatophyta</taxon>
        <taxon>Magnoliopsida</taxon>
        <taxon>eudicotyledons</taxon>
        <taxon>Gunneridae</taxon>
        <taxon>Pentapetalae</taxon>
        <taxon>rosids</taxon>
        <taxon>fabids</taxon>
        <taxon>Fagales</taxon>
        <taxon>Myricaceae</taxon>
        <taxon>Morella</taxon>
    </lineage>
</organism>
<dbReference type="AlphaFoldDB" id="A0A6A1VDS0"/>
<name>A0A6A1VDS0_9ROSI</name>
<proteinExistence type="predicted"/>
<gene>
    <name evidence="3" type="ORF">CJ030_MR6G020111</name>
</gene>
<dbReference type="Proteomes" id="UP000516437">
    <property type="component" value="Chromosome 6"/>
</dbReference>
<dbReference type="EMBL" id="RXIC02000024">
    <property type="protein sequence ID" value="KAB1209967.1"/>
    <property type="molecule type" value="Genomic_DNA"/>
</dbReference>
<protein>
    <submittedName>
        <fullName evidence="3">Uncharacterized protein</fullName>
    </submittedName>
</protein>
<dbReference type="OrthoDB" id="1932658at2759"/>
<evidence type="ECO:0000256" key="1">
    <source>
        <dbReference type="SAM" id="Coils"/>
    </source>
</evidence>
<evidence type="ECO:0000256" key="2">
    <source>
        <dbReference type="SAM" id="MobiDB-lite"/>
    </source>
</evidence>
<reference evidence="3 4" key="1">
    <citation type="journal article" date="2019" name="Plant Biotechnol. J.">
        <title>The red bayberry genome and genetic basis of sex determination.</title>
        <authorList>
            <person name="Jia H.M."/>
            <person name="Jia H.J."/>
            <person name="Cai Q.L."/>
            <person name="Wang Y."/>
            <person name="Zhao H.B."/>
            <person name="Yang W.F."/>
            <person name="Wang G.Y."/>
            <person name="Li Y.H."/>
            <person name="Zhan D.L."/>
            <person name="Shen Y.T."/>
            <person name="Niu Q.F."/>
            <person name="Chang L."/>
            <person name="Qiu J."/>
            <person name="Zhao L."/>
            <person name="Xie H.B."/>
            <person name="Fu W.Y."/>
            <person name="Jin J."/>
            <person name="Li X.W."/>
            <person name="Jiao Y."/>
            <person name="Zhou C.C."/>
            <person name="Tu T."/>
            <person name="Chai C.Y."/>
            <person name="Gao J.L."/>
            <person name="Fan L.J."/>
            <person name="van de Weg E."/>
            <person name="Wang J.Y."/>
            <person name="Gao Z.S."/>
        </authorList>
    </citation>
    <scope>NUCLEOTIDE SEQUENCE [LARGE SCALE GENOMIC DNA]</scope>
    <source>
        <tissue evidence="3">Leaves</tissue>
    </source>
</reference>
<dbReference type="PANTHER" id="PTHR36386:SF1">
    <property type="entry name" value="OS06G0683900 PROTEIN"/>
    <property type="match status" value="1"/>
</dbReference>
<keyword evidence="1" id="KW-0175">Coiled coil</keyword>
<evidence type="ECO:0000313" key="3">
    <source>
        <dbReference type="EMBL" id="KAB1209967.1"/>
    </source>
</evidence>
<comment type="caution">
    <text evidence="3">The sequence shown here is derived from an EMBL/GenBank/DDBJ whole genome shotgun (WGS) entry which is preliminary data.</text>
</comment>
<feature type="coiled-coil region" evidence="1">
    <location>
        <begin position="119"/>
        <end position="146"/>
    </location>
</feature>
<dbReference type="PANTHER" id="PTHR36386">
    <property type="entry name" value="OS06G0683900 PROTEIN"/>
    <property type="match status" value="1"/>
</dbReference>
<feature type="compositionally biased region" description="Polar residues" evidence="2">
    <location>
        <begin position="266"/>
        <end position="278"/>
    </location>
</feature>
<feature type="compositionally biased region" description="Basic and acidic residues" evidence="2">
    <location>
        <begin position="336"/>
        <end position="353"/>
    </location>
</feature>
<feature type="region of interest" description="Disordered" evidence="2">
    <location>
        <begin position="249"/>
        <end position="282"/>
    </location>
</feature>
<evidence type="ECO:0000313" key="4">
    <source>
        <dbReference type="Proteomes" id="UP000516437"/>
    </source>
</evidence>
<keyword evidence="4" id="KW-1185">Reference proteome</keyword>